<sequence length="277" mass="31311">MPPKKTSQKSKTPAVELDAASARLVSENPFLATAPPQCERCNIPLPTPKARVAHVAETGHCLCYWARSGCIMYIPPGSFYGHASSKHPLDPEGCAWNDHMVNAWDIAERWEMLPEKEKKKEEKECARRRAKAKREAASHKRWEEREKKKKEERERKKLERLQVRLVKEEKADEEGEEKVKIKVEQVHDDGVKIEDLPGIPDMVEEDKREIKIKAADFDEDKSEVAMGGGVGDDGDLEGCDAKPGVRILPTRRIAAGRVAKKKHLPGMRQGLRSRIKA</sequence>
<gene>
    <name evidence="2" type="ORF">B0H63DRAFT_470996</name>
</gene>
<dbReference type="Proteomes" id="UP001285441">
    <property type="component" value="Unassembled WGS sequence"/>
</dbReference>
<feature type="region of interest" description="Disordered" evidence="1">
    <location>
        <begin position="117"/>
        <end position="154"/>
    </location>
</feature>
<evidence type="ECO:0000313" key="2">
    <source>
        <dbReference type="EMBL" id="KAK3387834.1"/>
    </source>
</evidence>
<keyword evidence="3" id="KW-1185">Reference proteome</keyword>
<dbReference type="AlphaFoldDB" id="A0AAE0U264"/>
<evidence type="ECO:0000256" key="1">
    <source>
        <dbReference type="SAM" id="MobiDB-lite"/>
    </source>
</evidence>
<protein>
    <submittedName>
        <fullName evidence="2">Uncharacterized protein</fullName>
    </submittedName>
</protein>
<dbReference type="EMBL" id="JAULSW010000003">
    <property type="protein sequence ID" value="KAK3387834.1"/>
    <property type="molecule type" value="Genomic_DNA"/>
</dbReference>
<feature type="region of interest" description="Disordered" evidence="1">
    <location>
        <begin position="258"/>
        <end position="277"/>
    </location>
</feature>
<name>A0AAE0U264_9PEZI</name>
<reference evidence="2" key="2">
    <citation type="submission" date="2023-06" db="EMBL/GenBank/DDBJ databases">
        <authorList>
            <consortium name="Lawrence Berkeley National Laboratory"/>
            <person name="Haridas S."/>
            <person name="Hensen N."/>
            <person name="Bonometti L."/>
            <person name="Westerberg I."/>
            <person name="Brannstrom I.O."/>
            <person name="Guillou S."/>
            <person name="Cros-Aarteil S."/>
            <person name="Calhoun S."/>
            <person name="Kuo A."/>
            <person name="Mondo S."/>
            <person name="Pangilinan J."/>
            <person name="Riley R."/>
            <person name="LaButti K."/>
            <person name="Andreopoulos B."/>
            <person name="Lipzen A."/>
            <person name="Chen C."/>
            <person name="Yanf M."/>
            <person name="Daum C."/>
            <person name="Ng V."/>
            <person name="Clum A."/>
            <person name="Steindorff A."/>
            <person name="Ohm R."/>
            <person name="Martin F."/>
            <person name="Silar P."/>
            <person name="Natvig D."/>
            <person name="Lalanne C."/>
            <person name="Gautier V."/>
            <person name="Ament-velasquez S.L."/>
            <person name="Kruys A."/>
            <person name="Hutchinson M.I."/>
            <person name="Powell A.J."/>
            <person name="Barry K."/>
            <person name="Miller A.N."/>
            <person name="Grigoriev I.V."/>
            <person name="Debuchy R."/>
            <person name="Gladieux P."/>
            <person name="Thoren M.H."/>
            <person name="Johannesson H."/>
        </authorList>
    </citation>
    <scope>NUCLEOTIDE SEQUENCE</scope>
    <source>
        <strain evidence="2">CBS 232.78</strain>
    </source>
</reference>
<organism evidence="2 3">
    <name type="scientific">Podospora didyma</name>
    <dbReference type="NCBI Taxonomy" id="330526"/>
    <lineage>
        <taxon>Eukaryota</taxon>
        <taxon>Fungi</taxon>
        <taxon>Dikarya</taxon>
        <taxon>Ascomycota</taxon>
        <taxon>Pezizomycotina</taxon>
        <taxon>Sordariomycetes</taxon>
        <taxon>Sordariomycetidae</taxon>
        <taxon>Sordariales</taxon>
        <taxon>Podosporaceae</taxon>
        <taxon>Podospora</taxon>
    </lineage>
</organism>
<comment type="caution">
    <text evidence="2">The sequence shown here is derived from an EMBL/GenBank/DDBJ whole genome shotgun (WGS) entry which is preliminary data.</text>
</comment>
<evidence type="ECO:0000313" key="3">
    <source>
        <dbReference type="Proteomes" id="UP001285441"/>
    </source>
</evidence>
<feature type="region of interest" description="Disordered" evidence="1">
    <location>
        <begin position="223"/>
        <end position="242"/>
    </location>
</feature>
<proteinExistence type="predicted"/>
<reference evidence="2" key="1">
    <citation type="journal article" date="2023" name="Mol. Phylogenet. Evol.">
        <title>Genome-scale phylogeny and comparative genomics of the fungal order Sordariales.</title>
        <authorList>
            <person name="Hensen N."/>
            <person name="Bonometti L."/>
            <person name="Westerberg I."/>
            <person name="Brannstrom I.O."/>
            <person name="Guillou S."/>
            <person name="Cros-Aarteil S."/>
            <person name="Calhoun S."/>
            <person name="Haridas S."/>
            <person name="Kuo A."/>
            <person name="Mondo S."/>
            <person name="Pangilinan J."/>
            <person name="Riley R."/>
            <person name="LaButti K."/>
            <person name="Andreopoulos B."/>
            <person name="Lipzen A."/>
            <person name="Chen C."/>
            <person name="Yan M."/>
            <person name="Daum C."/>
            <person name="Ng V."/>
            <person name="Clum A."/>
            <person name="Steindorff A."/>
            <person name="Ohm R.A."/>
            <person name="Martin F."/>
            <person name="Silar P."/>
            <person name="Natvig D.O."/>
            <person name="Lalanne C."/>
            <person name="Gautier V."/>
            <person name="Ament-Velasquez S.L."/>
            <person name="Kruys A."/>
            <person name="Hutchinson M.I."/>
            <person name="Powell A.J."/>
            <person name="Barry K."/>
            <person name="Miller A.N."/>
            <person name="Grigoriev I.V."/>
            <person name="Debuchy R."/>
            <person name="Gladieux P."/>
            <person name="Hiltunen Thoren M."/>
            <person name="Johannesson H."/>
        </authorList>
    </citation>
    <scope>NUCLEOTIDE SEQUENCE</scope>
    <source>
        <strain evidence="2">CBS 232.78</strain>
    </source>
</reference>
<accession>A0AAE0U264</accession>